<name>A0A6G1IHP9_9PLEO</name>
<keyword evidence="2" id="KW-1133">Transmembrane helix</keyword>
<feature type="region of interest" description="Disordered" evidence="1">
    <location>
        <begin position="1"/>
        <end position="47"/>
    </location>
</feature>
<feature type="compositionally biased region" description="Polar residues" evidence="1">
    <location>
        <begin position="23"/>
        <end position="39"/>
    </location>
</feature>
<proteinExistence type="predicted"/>
<dbReference type="AlphaFoldDB" id="A0A6G1IHP9"/>
<dbReference type="Proteomes" id="UP000799291">
    <property type="component" value="Unassembled WGS sequence"/>
</dbReference>
<protein>
    <recommendedName>
        <fullName evidence="3">DUF7820 domain-containing protein</fullName>
    </recommendedName>
</protein>
<dbReference type="InterPro" id="IPR056722">
    <property type="entry name" value="DUF7820"/>
</dbReference>
<dbReference type="PANTHER" id="PTHR42078">
    <property type="entry name" value="GLUCAN 1, 4-ALPHA-GLUCOSIDASE"/>
    <property type="match status" value="1"/>
</dbReference>
<feature type="transmembrane region" description="Helical" evidence="2">
    <location>
        <begin position="119"/>
        <end position="140"/>
    </location>
</feature>
<reference evidence="4" key="1">
    <citation type="journal article" date="2020" name="Stud. Mycol.">
        <title>101 Dothideomycetes genomes: a test case for predicting lifestyles and emergence of pathogens.</title>
        <authorList>
            <person name="Haridas S."/>
            <person name="Albert R."/>
            <person name="Binder M."/>
            <person name="Bloem J."/>
            <person name="Labutti K."/>
            <person name="Salamov A."/>
            <person name="Andreopoulos B."/>
            <person name="Baker S."/>
            <person name="Barry K."/>
            <person name="Bills G."/>
            <person name="Bluhm B."/>
            <person name="Cannon C."/>
            <person name="Castanera R."/>
            <person name="Culley D."/>
            <person name="Daum C."/>
            <person name="Ezra D."/>
            <person name="Gonzalez J."/>
            <person name="Henrissat B."/>
            <person name="Kuo A."/>
            <person name="Liang C."/>
            <person name="Lipzen A."/>
            <person name="Lutzoni F."/>
            <person name="Magnuson J."/>
            <person name="Mondo S."/>
            <person name="Nolan M."/>
            <person name="Ohm R."/>
            <person name="Pangilinan J."/>
            <person name="Park H.-J."/>
            <person name="Ramirez L."/>
            <person name="Alfaro M."/>
            <person name="Sun H."/>
            <person name="Tritt A."/>
            <person name="Yoshinaga Y."/>
            <person name="Zwiers L.-H."/>
            <person name="Turgeon B."/>
            <person name="Goodwin S."/>
            <person name="Spatafora J."/>
            <person name="Crous P."/>
            <person name="Grigoriev I."/>
        </authorList>
    </citation>
    <scope>NUCLEOTIDE SEQUENCE</scope>
    <source>
        <strain evidence="4">CBS 122367</strain>
    </source>
</reference>
<keyword evidence="5" id="KW-1185">Reference proteome</keyword>
<evidence type="ECO:0000259" key="3">
    <source>
        <dbReference type="Pfam" id="PF25130"/>
    </source>
</evidence>
<feature type="domain" description="DUF7820" evidence="3">
    <location>
        <begin position="156"/>
        <end position="319"/>
    </location>
</feature>
<sequence>MRFLRRPPRSTLGQALPSIHTAFPTNYEKNSKTPSNEGSPYTIPIERSNTSCGKEVVPIERSNTTCAKMVSPGTEEKECVLKSSLELHIAAKPLPRVPNPRREPPPRSRWSRLPVIQRVVILVGIQLGLLLIIFAGLMSIKGGPLNRNQSNEGEHPSNSPPIKLGTYTLALGSARQQSSACLANSNESAAWACTDGGSLRIDISASPFKRGANELISLASISNPSQTVYGQQPPEVAPTELFPFVDTVVSGPKPIFSFKTTYNRTVYLPDSQLPQAGVPSSSTIHDEGATMNPSDRPWLCFFNDTIIEGFIYAPQNTTFLAPVDDSGASRASRFPFIVRLNEQRFPNGTQPYCQRQRVSDNGQLVSDGTKRFLSFSEPTFFFAAAKRYMAFSAQHKRQSTTPTNACRCEWICKHTNYNV</sequence>
<evidence type="ECO:0000313" key="4">
    <source>
        <dbReference type="EMBL" id="KAF2677471.1"/>
    </source>
</evidence>
<keyword evidence="2" id="KW-0812">Transmembrane</keyword>
<accession>A0A6G1IHP9</accession>
<organism evidence="4 5">
    <name type="scientific">Lentithecium fluviatile CBS 122367</name>
    <dbReference type="NCBI Taxonomy" id="1168545"/>
    <lineage>
        <taxon>Eukaryota</taxon>
        <taxon>Fungi</taxon>
        <taxon>Dikarya</taxon>
        <taxon>Ascomycota</taxon>
        <taxon>Pezizomycotina</taxon>
        <taxon>Dothideomycetes</taxon>
        <taxon>Pleosporomycetidae</taxon>
        <taxon>Pleosporales</taxon>
        <taxon>Massarineae</taxon>
        <taxon>Lentitheciaceae</taxon>
        <taxon>Lentithecium</taxon>
    </lineage>
</organism>
<keyword evidence="2" id="KW-0472">Membrane</keyword>
<evidence type="ECO:0000256" key="2">
    <source>
        <dbReference type="SAM" id="Phobius"/>
    </source>
</evidence>
<evidence type="ECO:0000313" key="5">
    <source>
        <dbReference type="Proteomes" id="UP000799291"/>
    </source>
</evidence>
<dbReference type="EMBL" id="MU005622">
    <property type="protein sequence ID" value="KAF2677471.1"/>
    <property type="molecule type" value="Genomic_DNA"/>
</dbReference>
<dbReference type="Pfam" id="PF25130">
    <property type="entry name" value="DUF7820"/>
    <property type="match status" value="1"/>
</dbReference>
<dbReference type="PANTHER" id="PTHR42078:SF1">
    <property type="entry name" value="GLUCAN 1, 4-ALPHA-GLUCOSIDASE"/>
    <property type="match status" value="1"/>
</dbReference>
<evidence type="ECO:0000256" key="1">
    <source>
        <dbReference type="SAM" id="MobiDB-lite"/>
    </source>
</evidence>
<dbReference type="OrthoDB" id="5384459at2759"/>
<gene>
    <name evidence="4" type="ORF">K458DRAFT_319517</name>
</gene>